<dbReference type="FunFam" id="3.30.1370.30:FF:000002">
    <property type="entry name" value="30S ribosomal protein S8"/>
    <property type="match status" value="1"/>
</dbReference>
<evidence type="ECO:0000256" key="4">
    <source>
        <dbReference type="ARBA" id="ARBA00022980"/>
    </source>
</evidence>
<gene>
    <name evidence="8" type="primary">rpsH</name>
    <name evidence="9" type="ORF">ENS59_02260</name>
</gene>
<keyword evidence="5 8" id="KW-0687">Ribonucleoprotein</keyword>
<sequence length="132" mass="14713">MSVSDPIADMLTKIRNAGMARHEKVDIPTSKLKLEIVKILKTEGYIKNFKKINQDGANTIRIFLKYDDETNPVIHGIEKISKPGRRVYTGYKNMPRVFNGFGTTIVSTSIGVTTGKKAVEKKVGGEIICTVW</sequence>
<comment type="function">
    <text evidence="8">One of the primary rRNA binding proteins, it binds directly to 16S rRNA central domain where it helps coordinate assembly of the platform of the 30S subunit.</text>
</comment>
<dbReference type="NCBIfam" id="NF001109">
    <property type="entry name" value="PRK00136.1"/>
    <property type="match status" value="1"/>
</dbReference>
<dbReference type="Gene3D" id="3.30.1490.10">
    <property type="match status" value="1"/>
</dbReference>
<evidence type="ECO:0000256" key="6">
    <source>
        <dbReference type="ARBA" id="ARBA00035258"/>
    </source>
</evidence>
<dbReference type="GO" id="GO:0006412">
    <property type="term" value="P:translation"/>
    <property type="evidence" value="ECO:0007669"/>
    <property type="project" value="UniProtKB-UniRule"/>
</dbReference>
<evidence type="ECO:0000256" key="7">
    <source>
        <dbReference type="ARBA" id="ARBA00046740"/>
    </source>
</evidence>
<dbReference type="GO" id="GO:0019843">
    <property type="term" value="F:rRNA binding"/>
    <property type="evidence" value="ECO:0007669"/>
    <property type="project" value="UniProtKB-UniRule"/>
</dbReference>
<organism evidence="9">
    <name type="scientific">Gracilinema caldarium</name>
    <dbReference type="NCBI Taxonomy" id="215591"/>
    <lineage>
        <taxon>Bacteria</taxon>
        <taxon>Pseudomonadati</taxon>
        <taxon>Spirochaetota</taxon>
        <taxon>Spirochaetia</taxon>
        <taxon>Spirochaetales</taxon>
        <taxon>Breznakiellaceae</taxon>
        <taxon>Gracilinema</taxon>
    </lineage>
</organism>
<comment type="similarity">
    <text evidence="1 8">Belongs to the universal ribosomal protein uS8 family.</text>
</comment>
<keyword evidence="2 8" id="KW-0699">rRNA-binding</keyword>
<keyword evidence="4 8" id="KW-0689">Ribosomal protein</keyword>
<keyword evidence="3 8" id="KW-0694">RNA-binding</keyword>
<dbReference type="AlphaFoldDB" id="A0A7C3I5A2"/>
<evidence type="ECO:0000256" key="5">
    <source>
        <dbReference type="ARBA" id="ARBA00023274"/>
    </source>
</evidence>
<accession>A0A7C3I5A2</accession>
<dbReference type="EMBL" id="DSVL01000067">
    <property type="protein sequence ID" value="HFH28322.1"/>
    <property type="molecule type" value="Genomic_DNA"/>
</dbReference>
<evidence type="ECO:0000256" key="2">
    <source>
        <dbReference type="ARBA" id="ARBA00022730"/>
    </source>
</evidence>
<dbReference type="SUPFAM" id="SSF56047">
    <property type="entry name" value="Ribosomal protein S8"/>
    <property type="match status" value="1"/>
</dbReference>
<proteinExistence type="inferred from homology"/>
<dbReference type="HAMAP" id="MF_01302_B">
    <property type="entry name" value="Ribosomal_uS8_B"/>
    <property type="match status" value="1"/>
</dbReference>
<dbReference type="Pfam" id="PF00410">
    <property type="entry name" value="Ribosomal_S8"/>
    <property type="match status" value="1"/>
</dbReference>
<evidence type="ECO:0000256" key="3">
    <source>
        <dbReference type="ARBA" id="ARBA00022884"/>
    </source>
</evidence>
<dbReference type="InterPro" id="IPR035987">
    <property type="entry name" value="Ribosomal_uS8_sf"/>
</dbReference>
<dbReference type="PANTHER" id="PTHR11758">
    <property type="entry name" value="40S RIBOSOMAL PROTEIN S15A"/>
    <property type="match status" value="1"/>
</dbReference>
<comment type="subunit">
    <text evidence="7 8">Part of the 30S ribosomal subunit. Contacts proteins S5 and S12.</text>
</comment>
<dbReference type="GO" id="GO:0005840">
    <property type="term" value="C:ribosome"/>
    <property type="evidence" value="ECO:0007669"/>
    <property type="project" value="UniProtKB-KW"/>
</dbReference>
<comment type="caution">
    <text evidence="9">The sequence shown here is derived from an EMBL/GenBank/DDBJ whole genome shotgun (WGS) entry which is preliminary data.</text>
</comment>
<reference evidence="9" key="1">
    <citation type="journal article" date="2020" name="mSystems">
        <title>Genome- and Community-Level Interaction Insights into Carbon Utilization and Element Cycling Functions of Hydrothermarchaeota in Hydrothermal Sediment.</title>
        <authorList>
            <person name="Zhou Z."/>
            <person name="Liu Y."/>
            <person name="Xu W."/>
            <person name="Pan J."/>
            <person name="Luo Z.H."/>
            <person name="Li M."/>
        </authorList>
    </citation>
    <scope>NUCLEOTIDE SEQUENCE [LARGE SCALE GENOMIC DNA]</scope>
    <source>
        <strain evidence="9">SpSt-503</strain>
    </source>
</reference>
<name>A0A7C3I5A2_9SPIR</name>
<evidence type="ECO:0000256" key="1">
    <source>
        <dbReference type="ARBA" id="ARBA00006471"/>
    </source>
</evidence>
<evidence type="ECO:0000256" key="8">
    <source>
        <dbReference type="HAMAP-Rule" id="MF_01302"/>
    </source>
</evidence>
<dbReference type="GO" id="GO:0005737">
    <property type="term" value="C:cytoplasm"/>
    <property type="evidence" value="ECO:0007669"/>
    <property type="project" value="UniProtKB-ARBA"/>
</dbReference>
<dbReference type="InterPro" id="IPR000630">
    <property type="entry name" value="Ribosomal_uS8"/>
</dbReference>
<evidence type="ECO:0000313" key="9">
    <source>
        <dbReference type="EMBL" id="HFH28322.1"/>
    </source>
</evidence>
<dbReference type="FunFam" id="3.30.1490.10:FF:000001">
    <property type="entry name" value="30S ribosomal protein S8"/>
    <property type="match status" value="1"/>
</dbReference>
<dbReference type="GO" id="GO:0003735">
    <property type="term" value="F:structural constituent of ribosome"/>
    <property type="evidence" value="ECO:0007669"/>
    <property type="project" value="InterPro"/>
</dbReference>
<dbReference type="GO" id="GO:1990904">
    <property type="term" value="C:ribonucleoprotein complex"/>
    <property type="evidence" value="ECO:0007669"/>
    <property type="project" value="UniProtKB-KW"/>
</dbReference>
<dbReference type="Gene3D" id="3.30.1370.30">
    <property type="match status" value="1"/>
</dbReference>
<protein>
    <recommendedName>
        <fullName evidence="6 8">Small ribosomal subunit protein uS8</fullName>
    </recommendedName>
</protein>